<dbReference type="PANTHER" id="PTHR37685:SF1">
    <property type="entry name" value="GEO11136P1-RELATED"/>
    <property type="match status" value="1"/>
</dbReference>
<dbReference type="HOGENOM" id="CLU_164982_0_0_1"/>
<dbReference type="InParanoid" id="B4J6G2"/>
<sequence length="122" mass="13054">MNPRSAIFILTVCASMALGINALGNAAEGDYTYGAKQATSELIARETIITSKTLLGTTTRTYTLVQAGTPKTIHYINIRNLKRRRGATATIESGGVTATTLTVRFTSQRSSGIKSEIEIWGA</sequence>
<dbReference type="PhylomeDB" id="B4J6G2"/>
<dbReference type="KEGG" id="dgr:6560517"/>
<dbReference type="InterPro" id="IPR031734">
    <property type="entry name" value="MBF2"/>
</dbReference>
<feature type="chain" id="PRO_5002808216" evidence="1">
    <location>
        <begin position="23"/>
        <end position="122"/>
    </location>
</feature>
<dbReference type="Proteomes" id="UP000001070">
    <property type="component" value="Unassembled WGS sequence"/>
</dbReference>
<feature type="signal peptide" evidence="1">
    <location>
        <begin position="1"/>
        <end position="22"/>
    </location>
</feature>
<evidence type="ECO:0000313" key="2">
    <source>
        <dbReference type="EMBL" id="EDW01963.1"/>
    </source>
</evidence>
<name>B4J6G2_DROGR</name>
<organism evidence="3">
    <name type="scientific">Drosophila grimshawi</name>
    <name type="common">Hawaiian fruit fly</name>
    <name type="synonym">Idiomyia grimshawi</name>
    <dbReference type="NCBI Taxonomy" id="7222"/>
    <lineage>
        <taxon>Eukaryota</taxon>
        <taxon>Metazoa</taxon>
        <taxon>Ecdysozoa</taxon>
        <taxon>Arthropoda</taxon>
        <taxon>Hexapoda</taxon>
        <taxon>Insecta</taxon>
        <taxon>Pterygota</taxon>
        <taxon>Neoptera</taxon>
        <taxon>Endopterygota</taxon>
        <taxon>Diptera</taxon>
        <taxon>Brachycera</taxon>
        <taxon>Muscomorpha</taxon>
        <taxon>Ephydroidea</taxon>
        <taxon>Drosophilidae</taxon>
        <taxon>Drosophila</taxon>
        <taxon>Hawaiian Drosophila</taxon>
    </lineage>
</organism>
<dbReference type="OMA" id="THICIID"/>
<dbReference type="AlphaFoldDB" id="B4J6G2"/>
<dbReference type="EMBL" id="CH916367">
    <property type="protein sequence ID" value="EDW01963.1"/>
    <property type="molecule type" value="Genomic_DNA"/>
</dbReference>
<dbReference type="Pfam" id="PF15868">
    <property type="entry name" value="MBF2"/>
    <property type="match status" value="1"/>
</dbReference>
<dbReference type="eggNOG" id="ENOG502T95Q">
    <property type="taxonomic scope" value="Eukaryota"/>
</dbReference>
<reference evidence="2 3" key="1">
    <citation type="journal article" date="2007" name="Nature">
        <title>Evolution of genes and genomes on the Drosophila phylogeny.</title>
        <authorList>
            <consortium name="Drosophila 12 Genomes Consortium"/>
            <person name="Clark A.G."/>
            <person name="Eisen M.B."/>
            <person name="Smith D.R."/>
            <person name="Bergman C.M."/>
            <person name="Oliver B."/>
            <person name="Markow T.A."/>
            <person name="Kaufman T.C."/>
            <person name="Kellis M."/>
            <person name="Gelbart W."/>
            <person name="Iyer V.N."/>
            <person name="Pollard D.A."/>
            <person name="Sackton T.B."/>
            <person name="Larracuente A.M."/>
            <person name="Singh N.D."/>
            <person name="Abad J.P."/>
            <person name="Abt D.N."/>
            <person name="Adryan B."/>
            <person name="Aguade M."/>
            <person name="Akashi H."/>
            <person name="Anderson W.W."/>
            <person name="Aquadro C.F."/>
            <person name="Ardell D.H."/>
            <person name="Arguello R."/>
            <person name="Artieri C.G."/>
            <person name="Barbash D.A."/>
            <person name="Barker D."/>
            <person name="Barsanti P."/>
            <person name="Batterham P."/>
            <person name="Batzoglou S."/>
            <person name="Begun D."/>
            <person name="Bhutkar A."/>
            <person name="Blanco E."/>
            <person name="Bosak S.A."/>
            <person name="Bradley R.K."/>
            <person name="Brand A.D."/>
            <person name="Brent M.R."/>
            <person name="Brooks A.N."/>
            <person name="Brown R.H."/>
            <person name="Butlin R.K."/>
            <person name="Caggese C."/>
            <person name="Calvi B.R."/>
            <person name="Bernardo de Carvalho A."/>
            <person name="Caspi A."/>
            <person name="Castrezana S."/>
            <person name="Celniker S.E."/>
            <person name="Chang J.L."/>
            <person name="Chapple C."/>
            <person name="Chatterji S."/>
            <person name="Chinwalla A."/>
            <person name="Civetta A."/>
            <person name="Clifton S.W."/>
            <person name="Comeron J.M."/>
            <person name="Costello J.C."/>
            <person name="Coyne J.A."/>
            <person name="Daub J."/>
            <person name="David R.G."/>
            <person name="Delcher A.L."/>
            <person name="Delehaunty K."/>
            <person name="Do C.B."/>
            <person name="Ebling H."/>
            <person name="Edwards K."/>
            <person name="Eickbush T."/>
            <person name="Evans J.D."/>
            <person name="Filipski A."/>
            <person name="Findeiss S."/>
            <person name="Freyhult E."/>
            <person name="Fulton L."/>
            <person name="Fulton R."/>
            <person name="Garcia A.C."/>
            <person name="Gardiner A."/>
            <person name="Garfield D.A."/>
            <person name="Garvin B.E."/>
            <person name="Gibson G."/>
            <person name="Gilbert D."/>
            <person name="Gnerre S."/>
            <person name="Godfrey J."/>
            <person name="Good R."/>
            <person name="Gotea V."/>
            <person name="Gravely B."/>
            <person name="Greenberg A.J."/>
            <person name="Griffiths-Jones S."/>
            <person name="Gross S."/>
            <person name="Guigo R."/>
            <person name="Gustafson E.A."/>
            <person name="Haerty W."/>
            <person name="Hahn M.W."/>
            <person name="Halligan D.L."/>
            <person name="Halpern A.L."/>
            <person name="Halter G.M."/>
            <person name="Han M.V."/>
            <person name="Heger A."/>
            <person name="Hillier L."/>
            <person name="Hinrichs A.S."/>
            <person name="Holmes I."/>
            <person name="Hoskins R.A."/>
            <person name="Hubisz M.J."/>
            <person name="Hultmark D."/>
            <person name="Huntley M.A."/>
            <person name="Jaffe D.B."/>
            <person name="Jagadeeshan S."/>
            <person name="Jeck W.R."/>
            <person name="Johnson J."/>
            <person name="Jones C.D."/>
            <person name="Jordan W.C."/>
            <person name="Karpen G.H."/>
            <person name="Kataoka E."/>
            <person name="Keightley P.D."/>
            <person name="Kheradpour P."/>
            <person name="Kirkness E.F."/>
            <person name="Koerich L.B."/>
            <person name="Kristiansen K."/>
            <person name="Kudrna D."/>
            <person name="Kulathinal R.J."/>
            <person name="Kumar S."/>
            <person name="Kwok R."/>
            <person name="Lander E."/>
            <person name="Langley C.H."/>
            <person name="Lapoint R."/>
            <person name="Lazzaro B.P."/>
            <person name="Lee S.J."/>
            <person name="Levesque L."/>
            <person name="Li R."/>
            <person name="Lin C.F."/>
            <person name="Lin M.F."/>
            <person name="Lindblad-Toh K."/>
            <person name="Llopart A."/>
            <person name="Long M."/>
            <person name="Low L."/>
            <person name="Lozovsky E."/>
            <person name="Lu J."/>
            <person name="Luo M."/>
            <person name="Machado C.A."/>
            <person name="Makalowski W."/>
            <person name="Marzo M."/>
            <person name="Matsuda M."/>
            <person name="Matzkin L."/>
            <person name="McAllister B."/>
            <person name="McBride C.S."/>
            <person name="McKernan B."/>
            <person name="McKernan K."/>
            <person name="Mendez-Lago M."/>
            <person name="Minx P."/>
            <person name="Mollenhauer M.U."/>
            <person name="Montooth K."/>
            <person name="Mount S.M."/>
            <person name="Mu X."/>
            <person name="Myers E."/>
            <person name="Negre B."/>
            <person name="Newfeld S."/>
            <person name="Nielsen R."/>
            <person name="Noor M.A."/>
            <person name="O'Grady P."/>
            <person name="Pachter L."/>
            <person name="Papaceit M."/>
            <person name="Parisi M.J."/>
            <person name="Parisi M."/>
            <person name="Parts L."/>
            <person name="Pedersen J.S."/>
            <person name="Pesole G."/>
            <person name="Phillippy A.M."/>
            <person name="Ponting C.P."/>
            <person name="Pop M."/>
            <person name="Porcelli D."/>
            <person name="Powell J.R."/>
            <person name="Prohaska S."/>
            <person name="Pruitt K."/>
            <person name="Puig M."/>
            <person name="Quesneville H."/>
            <person name="Ram K.R."/>
            <person name="Rand D."/>
            <person name="Rasmussen M.D."/>
            <person name="Reed L.K."/>
            <person name="Reenan R."/>
            <person name="Reily A."/>
            <person name="Remington K.A."/>
            <person name="Rieger T.T."/>
            <person name="Ritchie M.G."/>
            <person name="Robin C."/>
            <person name="Rogers Y.H."/>
            <person name="Rohde C."/>
            <person name="Rozas J."/>
            <person name="Rubenfield M.J."/>
            <person name="Ruiz A."/>
            <person name="Russo S."/>
            <person name="Salzberg S.L."/>
            <person name="Sanchez-Gracia A."/>
            <person name="Saranga D.J."/>
            <person name="Sato H."/>
            <person name="Schaeffer S.W."/>
            <person name="Schatz M.C."/>
            <person name="Schlenke T."/>
            <person name="Schwartz R."/>
            <person name="Segarra C."/>
            <person name="Singh R.S."/>
            <person name="Sirot L."/>
            <person name="Sirota M."/>
            <person name="Sisneros N.B."/>
            <person name="Smith C.D."/>
            <person name="Smith T.F."/>
            <person name="Spieth J."/>
            <person name="Stage D.E."/>
            <person name="Stark A."/>
            <person name="Stephan W."/>
            <person name="Strausberg R.L."/>
            <person name="Strempel S."/>
            <person name="Sturgill D."/>
            <person name="Sutton G."/>
            <person name="Sutton G.G."/>
            <person name="Tao W."/>
            <person name="Teichmann S."/>
            <person name="Tobari Y.N."/>
            <person name="Tomimura Y."/>
            <person name="Tsolas J.M."/>
            <person name="Valente V.L."/>
            <person name="Venter E."/>
            <person name="Venter J.C."/>
            <person name="Vicario S."/>
            <person name="Vieira F.G."/>
            <person name="Vilella A.J."/>
            <person name="Villasante A."/>
            <person name="Walenz B."/>
            <person name="Wang J."/>
            <person name="Wasserman M."/>
            <person name="Watts T."/>
            <person name="Wilson D."/>
            <person name="Wilson R.K."/>
            <person name="Wing R.A."/>
            <person name="Wolfner M.F."/>
            <person name="Wong A."/>
            <person name="Wong G.K."/>
            <person name="Wu C.I."/>
            <person name="Wu G."/>
            <person name="Yamamoto D."/>
            <person name="Yang H.P."/>
            <person name="Yang S.P."/>
            <person name="Yorke J.A."/>
            <person name="Yoshida K."/>
            <person name="Zdobnov E."/>
            <person name="Zhang P."/>
            <person name="Zhang Y."/>
            <person name="Zimin A.V."/>
            <person name="Baldwin J."/>
            <person name="Abdouelleil A."/>
            <person name="Abdulkadir J."/>
            <person name="Abebe A."/>
            <person name="Abera B."/>
            <person name="Abreu J."/>
            <person name="Acer S.C."/>
            <person name="Aftuck L."/>
            <person name="Alexander A."/>
            <person name="An P."/>
            <person name="Anderson E."/>
            <person name="Anderson S."/>
            <person name="Arachi H."/>
            <person name="Azer M."/>
            <person name="Bachantsang P."/>
            <person name="Barry A."/>
            <person name="Bayul T."/>
            <person name="Berlin A."/>
            <person name="Bessette D."/>
            <person name="Bloom T."/>
            <person name="Blye J."/>
            <person name="Boguslavskiy L."/>
            <person name="Bonnet C."/>
            <person name="Boukhgalter B."/>
            <person name="Bourzgui I."/>
            <person name="Brown A."/>
            <person name="Cahill P."/>
            <person name="Channer S."/>
            <person name="Cheshatsang Y."/>
            <person name="Chuda L."/>
            <person name="Citroen M."/>
            <person name="Collymore A."/>
            <person name="Cooke P."/>
            <person name="Costello M."/>
            <person name="D'Aco K."/>
            <person name="Daza R."/>
            <person name="De Haan G."/>
            <person name="DeGray S."/>
            <person name="DeMaso C."/>
            <person name="Dhargay N."/>
            <person name="Dooley K."/>
            <person name="Dooley E."/>
            <person name="Doricent M."/>
            <person name="Dorje P."/>
            <person name="Dorjee K."/>
            <person name="Dupes A."/>
            <person name="Elong R."/>
            <person name="Falk J."/>
            <person name="Farina A."/>
            <person name="Faro S."/>
            <person name="Ferguson D."/>
            <person name="Fisher S."/>
            <person name="Foley C.D."/>
            <person name="Franke A."/>
            <person name="Friedrich D."/>
            <person name="Gadbois L."/>
            <person name="Gearin G."/>
            <person name="Gearin C.R."/>
            <person name="Giannoukos G."/>
            <person name="Goode T."/>
            <person name="Graham J."/>
            <person name="Grandbois E."/>
            <person name="Grewal S."/>
            <person name="Gyaltsen K."/>
            <person name="Hafez N."/>
            <person name="Hagos B."/>
            <person name="Hall J."/>
            <person name="Henson C."/>
            <person name="Hollinger A."/>
            <person name="Honan T."/>
            <person name="Huard M.D."/>
            <person name="Hughes L."/>
            <person name="Hurhula B."/>
            <person name="Husby M.E."/>
            <person name="Kamat A."/>
            <person name="Kanga B."/>
            <person name="Kashin S."/>
            <person name="Khazanovich D."/>
            <person name="Kisner P."/>
            <person name="Lance K."/>
            <person name="Lara M."/>
            <person name="Lee W."/>
            <person name="Lennon N."/>
            <person name="Letendre F."/>
            <person name="LeVine R."/>
            <person name="Lipovsky A."/>
            <person name="Liu X."/>
            <person name="Liu J."/>
            <person name="Liu S."/>
            <person name="Lokyitsang T."/>
            <person name="Lokyitsang Y."/>
            <person name="Lubonja R."/>
            <person name="Lui A."/>
            <person name="MacDonald P."/>
            <person name="Magnisalis V."/>
            <person name="Maru K."/>
            <person name="Matthews C."/>
            <person name="McCusker W."/>
            <person name="McDonough S."/>
            <person name="Mehta T."/>
            <person name="Meldrim J."/>
            <person name="Meneus L."/>
            <person name="Mihai O."/>
            <person name="Mihalev A."/>
            <person name="Mihova T."/>
            <person name="Mittelman R."/>
            <person name="Mlenga V."/>
            <person name="Montmayeur A."/>
            <person name="Mulrain L."/>
            <person name="Navidi A."/>
            <person name="Naylor J."/>
            <person name="Negash T."/>
            <person name="Nguyen T."/>
            <person name="Nguyen N."/>
            <person name="Nicol R."/>
            <person name="Norbu C."/>
            <person name="Norbu N."/>
            <person name="Novod N."/>
            <person name="O'Neill B."/>
            <person name="Osman S."/>
            <person name="Markiewicz E."/>
            <person name="Oyono O.L."/>
            <person name="Patti C."/>
            <person name="Phunkhang P."/>
            <person name="Pierre F."/>
            <person name="Priest M."/>
            <person name="Raghuraman S."/>
            <person name="Rege F."/>
            <person name="Reyes R."/>
            <person name="Rise C."/>
            <person name="Rogov P."/>
            <person name="Ross K."/>
            <person name="Ryan E."/>
            <person name="Settipalli S."/>
            <person name="Shea T."/>
            <person name="Sherpa N."/>
            <person name="Shi L."/>
            <person name="Shih D."/>
            <person name="Sparrow T."/>
            <person name="Spaulding J."/>
            <person name="Stalker J."/>
            <person name="Stange-Thomann N."/>
            <person name="Stavropoulos S."/>
            <person name="Stone C."/>
            <person name="Strader C."/>
            <person name="Tesfaye S."/>
            <person name="Thomson T."/>
            <person name="Thoulutsang Y."/>
            <person name="Thoulutsang D."/>
            <person name="Topham K."/>
            <person name="Topping I."/>
            <person name="Tsamla T."/>
            <person name="Vassiliev H."/>
            <person name="Vo A."/>
            <person name="Wangchuk T."/>
            <person name="Wangdi T."/>
            <person name="Weiand M."/>
            <person name="Wilkinson J."/>
            <person name="Wilson A."/>
            <person name="Yadav S."/>
            <person name="Young G."/>
            <person name="Yu Q."/>
            <person name="Zembek L."/>
            <person name="Zhong D."/>
            <person name="Zimmer A."/>
            <person name="Zwirko Z."/>
            <person name="Jaffe D.B."/>
            <person name="Alvarez P."/>
            <person name="Brockman W."/>
            <person name="Butler J."/>
            <person name="Chin C."/>
            <person name="Gnerre S."/>
            <person name="Grabherr M."/>
            <person name="Kleber M."/>
            <person name="Mauceli E."/>
            <person name="MacCallum I."/>
        </authorList>
    </citation>
    <scope>NUCLEOTIDE SEQUENCE [LARGE SCALE GENOMIC DNA]</scope>
    <source>
        <strain evidence="3">Tucson 15287-2541.00</strain>
    </source>
</reference>
<accession>B4J6G2</accession>
<evidence type="ECO:0000256" key="1">
    <source>
        <dbReference type="SAM" id="SignalP"/>
    </source>
</evidence>
<keyword evidence="3" id="KW-1185">Reference proteome</keyword>
<proteinExistence type="predicted"/>
<dbReference type="PANTHER" id="PTHR37685">
    <property type="entry name" value="GEO11136P1-RELATED"/>
    <property type="match status" value="1"/>
</dbReference>
<protein>
    <submittedName>
        <fullName evidence="2">GH20161</fullName>
    </submittedName>
</protein>
<evidence type="ECO:0000313" key="3">
    <source>
        <dbReference type="Proteomes" id="UP000001070"/>
    </source>
</evidence>
<keyword evidence="1" id="KW-0732">Signal</keyword>
<gene>
    <name evidence="2" type="primary">Dgri\GH20161</name>
    <name evidence="2" type="ORF">Dgri_GH20161</name>
</gene>
<dbReference type="OrthoDB" id="6818903at2759"/>